<protein>
    <submittedName>
        <fullName evidence="1">Uncharacterized protein</fullName>
    </submittedName>
</protein>
<sequence>MADWENVGITKSNSVNTFVNFKIQGPSWPSDKHITISEAFHFAACAKRIGKVATSMKKGNQIRAHAKYVTLGYSDEEQGIEIKVLKRSGENELNNDSASHEIKVNEQKMKDLTMEAWRTLACCDGMTGMHCGAAVKQGYDCTVTWLFSAVAFGGQVVVSAAQIRNSKSNRNVILSSDELDLSACDFGVLKENQSHADEIVANPIPIPEVVIRLKKIMEESNNLSDVEIELRYCISMLEYVQKRLLSKEHGIESFKKISLKTEVEDKSIGCFLNLRCGHNNQYSFIEKQKLKSFLLKISDN</sequence>
<dbReference type="EMBL" id="HBHI01002169">
    <property type="protein sequence ID" value="CAD9657270.1"/>
    <property type="molecule type" value="Transcribed_RNA"/>
</dbReference>
<organism evidence="1">
    <name type="scientific">Eucampia antarctica</name>
    <dbReference type="NCBI Taxonomy" id="49252"/>
    <lineage>
        <taxon>Eukaryota</taxon>
        <taxon>Sar</taxon>
        <taxon>Stramenopiles</taxon>
        <taxon>Ochrophyta</taxon>
        <taxon>Bacillariophyta</taxon>
        <taxon>Mediophyceae</taxon>
        <taxon>Biddulphiophycidae</taxon>
        <taxon>Hemiaulales</taxon>
        <taxon>Hemiaulaceae</taxon>
        <taxon>Eucampia</taxon>
    </lineage>
</organism>
<dbReference type="AlphaFoldDB" id="A0A7S2VYZ1"/>
<accession>A0A7S2VYZ1</accession>
<proteinExistence type="predicted"/>
<evidence type="ECO:0000313" key="1">
    <source>
        <dbReference type="EMBL" id="CAD9657270.1"/>
    </source>
</evidence>
<name>A0A7S2VYZ1_9STRA</name>
<reference evidence="1" key="1">
    <citation type="submission" date="2021-01" db="EMBL/GenBank/DDBJ databases">
        <authorList>
            <person name="Corre E."/>
            <person name="Pelletier E."/>
            <person name="Niang G."/>
            <person name="Scheremetjew M."/>
            <person name="Finn R."/>
            <person name="Kale V."/>
            <person name="Holt S."/>
            <person name="Cochrane G."/>
            <person name="Meng A."/>
            <person name="Brown T."/>
            <person name="Cohen L."/>
        </authorList>
    </citation>
    <scope>NUCLEOTIDE SEQUENCE</scope>
    <source>
        <strain evidence="1">CCMP1452</strain>
    </source>
</reference>
<gene>
    <name evidence="1" type="ORF">EANT1437_LOCUS1071</name>
</gene>